<organism evidence="1 2">
    <name type="scientific">Trichogramma brassicae</name>
    <dbReference type="NCBI Taxonomy" id="86971"/>
    <lineage>
        <taxon>Eukaryota</taxon>
        <taxon>Metazoa</taxon>
        <taxon>Ecdysozoa</taxon>
        <taxon>Arthropoda</taxon>
        <taxon>Hexapoda</taxon>
        <taxon>Insecta</taxon>
        <taxon>Pterygota</taxon>
        <taxon>Neoptera</taxon>
        <taxon>Endopterygota</taxon>
        <taxon>Hymenoptera</taxon>
        <taxon>Apocrita</taxon>
        <taxon>Proctotrupomorpha</taxon>
        <taxon>Chalcidoidea</taxon>
        <taxon>Trichogrammatidae</taxon>
        <taxon>Trichogramma</taxon>
    </lineage>
</organism>
<dbReference type="EMBL" id="CADCXV010000999">
    <property type="protein sequence ID" value="CAB0040065.1"/>
    <property type="molecule type" value="Genomic_DNA"/>
</dbReference>
<name>A0A6H5IYM4_9HYME</name>
<gene>
    <name evidence="1" type="ORF">TBRA_LOCUS11799</name>
</gene>
<dbReference type="OrthoDB" id="7764634at2759"/>
<dbReference type="Proteomes" id="UP000479190">
    <property type="component" value="Unassembled WGS sequence"/>
</dbReference>
<accession>A0A6H5IYM4</accession>
<evidence type="ECO:0000313" key="1">
    <source>
        <dbReference type="EMBL" id="CAB0040065.1"/>
    </source>
</evidence>
<dbReference type="AlphaFoldDB" id="A0A6H5IYM4"/>
<evidence type="ECO:0000313" key="2">
    <source>
        <dbReference type="Proteomes" id="UP000479190"/>
    </source>
</evidence>
<protein>
    <submittedName>
        <fullName evidence="1">Uncharacterized protein</fullName>
    </submittedName>
</protein>
<sequence>MTKRIGHTFDWDATEILDNEPNHKRRLISEMLYICDASYALNKKEDTQKLNFMNNQSCVNQCLYVIHFLYLTPQRDNAYKIESPRHRIIIPESLQSDNWELHVREDIMTQYHELSEDDEVYGLIEIEITEDIPFKNHPLKDLLDMYEANENMSPRVNVSVPEIFLAVKKVSLI</sequence>
<proteinExistence type="predicted"/>
<keyword evidence="2" id="KW-1185">Reference proteome</keyword>
<reference evidence="1 2" key="1">
    <citation type="submission" date="2020-02" db="EMBL/GenBank/DDBJ databases">
        <authorList>
            <person name="Ferguson B K."/>
        </authorList>
    </citation>
    <scope>NUCLEOTIDE SEQUENCE [LARGE SCALE GENOMIC DNA]</scope>
</reference>